<feature type="region of interest" description="Disordered" evidence="3">
    <location>
        <begin position="143"/>
        <end position="208"/>
    </location>
</feature>
<feature type="domain" description="RRM" evidence="4">
    <location>
        <begin position="40"/>
        <end position="119"/>
    </location>
</feature>
<dbReference type="InterPro" id="IPR035979">
    <property type="entry name" value="RBD_domain_sf"/>
</dbReference>
<evidence type="ECO:0000256" key="2">
    <source>
        <dbReference type="PROSITE-ProRule" id="PRU00176"/>
    </source>
</evidence>
<feature type="compositionally biased region" description="Low complexity" evidence="3">
    <location>
        <begin position="162"/>
        <end position="176"/>
    </location>
</feature>
<dbReference type="PANTHER" id="PTHR10501">
    <property type="entry name" value="U1 SMALL NUCLEAR RIBONUCLEOPROTEIN A/U2 SMALL NUCLEAR RIBONUCLEOPROTEIN B"/>
    <property type="match status" value="1"/>
</dbReference>
<reference evidence="5 6" key="1">
    <citation type="submission" date="2024-01" db="EMBL/GenBank/DDBJ databases">
        <title>Genome assemblies of Stephania.</title>
        <authorList>
            <person name="Yang L."/>
        </authorList>
    </citation>
    <scope>NUCLEOTIDE SEQUENCE [LARGE SCALE GENOMIC DNA]</scope>
    <source>
        <strain evidence="5">JXDWG</strain>
        <tissue evidence="5">Leaf</tissue>
    </source>
</reference>
<feature type="domain" description="RRM" evidence="4">
    <location>
        <begin position="212"/>
        <end position="289"/>
    </location>
</feature>
<evidence type="ECO:0000259" key="4">
    <source>
        <dbReference type="PROSITE" id="PS50102"/>
    </source>
</evidence>
<proteinExistence type="predicted"/>
<dbReference type="EMBL" id="JBBNAG010000010">
    <property type="protein sequence ID" value="KAK9101103.1"/>
    <property type="molecule type" value="Genomic_DNA"/>
</dbReference>
<dbReference type="FunFam" id="3.30.70.330:FF:000335">
    <property type="entry name" value="RNA-binding protein with multiple splicing 2"/>
    <property type="match status" value="1"/>
</dbReference>
<evidence type="ECO:0000256" key="1">
    <source>
        <dbReference type="ARBA" id="ARBA00022884"/>
    </source>
</evidence>
<dbReference type="InterPro" id="IPR000504">
    <property type="entry name" value="RRM_dom"/>
</dbReference>
<protein>
    <recommendedName>
        <fullName evidence="4">RRM domain-containing protein</fullName>
    </recommendedName>
</protein>
<name>A0AAP0F261_9MAGN</name>
<gene>
    <name evidence="5" type="ORF">Scep_024533</name>
</gene>
<organism evidence="5 6">
    <name type="scientific">Stephania cephalantha</name>
    <dbReference type="NCBI Taxonomy" id="152367"/>
    <lineage>
        <taxon>Eukaryota</taxon>
        <taxon>Viridiplantae</taxon>
        <taxon>Streptophyta</taxon>
        <taxon>Embryophyta</taxon>
        <taxon>Tracheophyta</taxon>
        <taxon>Spermatophyta</taxon>
        <taxon>Magnoliopsida</taxon>
        <taxon>Ranunculales</taxon>
        <taxon>Menispermaceae</taxon>
        <taxon>Menispermoideae</taxon>
        <taxon>Cissampelideae</taxon>
        <taxon>Stephania</taxon>
    </lineage>
</organism>
<dbReference type="AlphaFoldDB" id="A0AAP0F261"/>
<dbReference type="InterPro" id="IPR012677">
    <property type="entry name" value="Nucleotide-bd_a/b_plait_sf"/>
</dbReference>
<evidence type="ECO:0000313" key="6">
    <source>
        <dbReference type="Proteomes" id="UP001419268"/>
    </source>
</evidence>
<dbReference type="PROSITE" id="PS50102">
    <property type="entry name" value="RRM"/>
    <property type="match status" value="2"/>
</dbReference>
<evidence type="ECO:0000256" key="3">
    <source>
        <dbReference type="SAM" id="MobiDB-lite"/>
    </source>
</evidence>
<dbReference type="Gene3D" id="3.30.70.330">
    <property type="match status" value="2"/>
</dbReference>
<evidence type="ECO:0000313" key="5">
    <source>
        <dbReference type="EMBL" id="KAK9101103.1"/>
    </source>
</evidence>
<keyword evidence="1 2" id="KW-0694">RNA-binding</keyword>
<dbReference type="Proteomes" id="UP001419268">
    <property type="component" value="Unassembled WGS sequence"/>
</dbReference>
<comment type="caution">
    <text evidence="5">The sequence shown here is derived from an EMBL/GenBank/DDBJ whole genome shotgun (WGS) entry which is preliminary data.</text>
</comment>
<dbReference type="GO" id="GO:0003723">
    <property type="term" value="F:RNA binding"/>
    <property type="evidence" value="ECO:0007669"/>
    <property type="project" value="UniProtKB-UniRule"/>
</dbReference>
<dbReference type="SUPFAM" id="SSF54928">
    <property type="entry name" value="RNA-binding domain, RBD"/>
    <property type="match status" value="1"/>
</dbReference>
<dbReference type="SMART" id="SM00360">
    <property type="entry name" value="RRM"/>
    <property type="match status" value="2"/>
</dbReference>
<accession>A0AAP0F261</accession>
<dbReference type="Pfam" id="PF00076">
    <property type="entry name" value="RRM_1"/>
    <property type="match status" value="2"/>
</dbReference>
<sequence>MATSNAYFHQSYDPNYAYFNQQQQQQHSYGFNDNQGGGINTLFVSGLPDDIKPREIHNLFRRRPGFDFCQLKYTGRGNQVVAFATFFNHPSAIAAMHALNGVLFDPQTGATLHIELARSNSRPKRLRGTEVYFVIDKRVKASPAAQETSNDANSGDDDGSDEPSGSGDSNSSNQDDLASAESGETKVDADSTGVAGNEQSEKPAGGDVQPCSTLFIANLGPNCTESELKQTLSQYPGFHIVKMRANRGMPVAFADFEEVEQATEVLEGLQGSMLPSSDRGGLHIDNADMQGLRCGSLRRNCL</sequence>
<keyword evidence="6" id="KW-1185">Reference proteome</keyword>